<dbReference type="GO" id="GO:0000433">
    <property type="term" value="P:carbon catabolite repression of transcription from RNA polymerase II promoter by glucose"/>
    <property type="evidence" value="ECO:0007669"/>
    <property type="project" value="TreeGrafter"/>
</dbReference>
<dbReference type="FunFam" id="3.30.160.60:FF:000152">
    <property type="entry name" value="DNA-binding protein creA"/>
    <property type="match status" value="1"/>
</dbReference>
<evidence type="ECO:0000256" key="13">
    <source>
        <dbReference type="ARBA" id="ARBA00077756"/>
    </source>
</evidence>
<dbReference type="FunFam" id="3.30.160.60:FF:000089">
    <property type="entry name" value="DNA-binding protein creA"/>
    <property type="match status" value="1"/>
</dbReference>
<feature type="compositionally biased region" description="Low complexity" evidence="15">
    <location>
        <begin position="396"/>
        <end position="414"/>
    </location>
</feature>
<evidence type="ECO:0000256" key="11">
    <source>
        <dbReference type="ARBA" id="ARBA00038023"/>
    </source>
</evidence>
<feature type="region of interest" description="Disordered" evidence="15">
    <location>
        <begin position="338"/>
        <end position="420"/>
    </location>
</feature>
<dbReference type="GO" id="GO:0000978">
    <property type="term" value="F:RNA polymerase II cis-regulatory region sequence-specific DNA binding"/>
    <property type="evidence" value="ECO:0007669"/>
    <property type="project" value="TreeGrafter"/>
</dbReference>
<keyword evidence="10" id="KW-0539">Nucleus</keyword>
<evidence type="ECO:0000256" key="1">
    <source>
        <dbReference type="ARBA" id="ARBA00004123"/>
    </source>
</evidence>
<feature type="compositionally biased region" description="Polar residues" evidence="15">
    <location>
        <begin position="352"/>
        <end position="364"/>
    </location>
</feature>
<evidence type="ECO:0000256" key="6">
    <source>
        <dbReference type="ARBA" id="ARBA00022833"/>
    </source>
</evidence>
<organism evidence="17 18">
    <name type="scientific">Pleurostoma richardsiae</name>
    <dbReference type="NCBI Taxonomy" id="41990"/>
    <lineage>
        <taxon>Eukaryota</taxon>
        <taxon>Fungi</taxon>
        <taxon>Dikarya</taxon>
        <taxon>Ascomycota</taxon>
        <taxon>Pezizomycotina</taxon>
        <taxon>Sordariomycetes</taxon>
        <taxon>Sordariomycetidae</taxon>
        <taxon>Calosphaeriales</taxon>
        <taxon>Pleurostomataceae</taxon>
        <taxon>Pleurostoma</taxon>
    </lineage>
</organism>
<dbReference type="InterPro" id="IPR013087">
    <property type="entry name" value="Znf_C2H2_type"/>
</dbReference>
<comment type="caution">
    <text evidence="17">The sequence shown here is derived from an EMBL/GenBank/DDBJ whole genome shotgun (WGS) entry which is preliminary data.</text>
</comment>
<evidence type="ECO:0000256" key="3">
    <source>
        <dbReference type="ARBA" id="ARBA00022723"/>
    </source>
</evidence>
<feature type="compositionally biased region" description="Low complexity" evidence="15">
    <location>
        <begin position="163"/>
        <end position="176"/>
    </location>
</feature>
<dbReference type="Gene3D" id="3.30.160.60">
    <property type="entry name" value="Classic Zinc Finger"/>
    <property type="match status" value="2"/>
</dbReference>
<accession>A0AA38R637</accession>
<comment type="subcellular location">
    <subcellularLocation>
        <location evidence="1">Nucleus</location>
    </subcellularLocation>
</comment>
<feature type="region of interest" description="Disordered" evidence="15">
    <location>
        <begin position="220"/>
        <end position="314"/>
    </location>
</feature>
<evidence type="ECO:0000313" key="18">
    <source>
        <dbReference type="Proteomes" id="UP001174694"/>
    </source>
</evidence>
<keyword evidence="7" id="KW-0805">Transcription regulation</keyword>
<keyword evidence="6" id="KW-0862">Zinc</keyword>
<evidence type="ECO:0000313" key="17">
    <source>
        <dbReference type="EMBL" id="KAJ9136433.1"/>
    </source>
</evidence>
<keyword evidence="8 17" id="KW-0238">DNA-binding</keyword>
<feature type="compositionally biased region" description="Low complexity" evidence="15">
    <location>
        <begin position="277"/>
        <end position="291"/>
    </location>
</feature>
<dbReference type="EMBL" id="JANBVO010000040">
    <property type="protein sequence ID" value="KAJ9136433.1"/>
    <property type="molecule type" value="Genomic_DNA"/>
</dbReference>
<evidence type="ECO:0000256" key="5">
    <source>
        <dbReference type="ARBA" id="ARBA00022771"/>
    </source>
</evidence>
<dbReference type="GO" id="GO:0005634">
    <property type="term" value="C:nucleus"/>
    <property type="evidence" value="ECO:0007669"/>
    <property type="project" value="UniProtKB-SubCell"/>
</dbReference>
<sequence length="420" mass="45481">MQRAQSAVDFSNLLNPESALGDINNGAAAQPQQSEGGGDIDMATVTVIRPNGPIPGEPEVTNELPRPYKCPLCDKAFHRLEHQTRHIRTHTGEKPHACQFPGCSKKFSRSDELTRHSRIHNNPNSRRGNKGQGSHMMGLESNGMMPPPPAPKNIRSAPPSGISSPNVSPPHSYSSYSVPTPSLHQYARGMGGSPQGSSMDITMLAKAANQVERDNLVAPPFSHHNARHHPYYSNSMHSSRSHLPGLSAYHMSRSSSHDEHHDDHYGNNYRLPKRSRPNSPNSTAPSSPTFSHDSLSPTPDHTPLATPAHSPRLRPYTATYELPPFRTLSLQHTAPALAPLEPQPEHPFPTVVSHNSAGSKSGISLTDIMSRPDGTQRKLPVPQAPKVAVQDLLGPSEGFNTSGRSSSSNSIAGGDLMDRM</sequence>
<dbReference type="AlphaFoldDB" id="A0AA38R637"/>
<dbReference type="GO" id="GO:0005737">
    <property type="term" value="C:cytoplasm"/>
    <property type="evidence" value="ECO:0007669"/>
    <property type="project" value="TreeGrafter"/>
</dbReference>
<evidence type="ECO:0000256" key="4">
    <source>
        <dbReference type="ARBA" id="ARBA00022737"/>
    </source>
</evidence>
<dbReference type="SMART" id="SM00355">
    <property type="entry name" value="ZnF_C2H2"/>
    <property type="match status" value="2"/>
</dbReference>
<keyword evidence="5 14" id="KW-0863">Zinc-finger</keyword>
<comment type="function">
    <text evidence="12">Involved in carbon catabolite repression. Represses the transcription of a number of genes by binding to a GC-rich region in their promoter.</text>
</comment>
<evidence type="ECO:0000256" key="7">
    <source>
        <dbReference type="ARBA" id="ARBA00023015"/>
    </source>
</evidence>
<evidence type="ECO:0000259" key="16">
    <source>
        <dbReference type="PROSITE" id="PS50157"/>
    </source>
</evidence>
<feature type="domain" description="C2H2-type" evidence="16">
    <location>
        <begin position="96"/>
        <end position="125"/>
    </location>
</feature>
<evidence type="ECO:0000256" key="8">
    <source>
        <dbReference type="ARBA" id="ARBA00023125"/>
    </source>
</evidence>
<dbReference type="SUPFAM" id="SSF57667">
    <property type="entry name" value="beta-beta-alpha zinc fingers"/>
    <property type="match status" value="1"/>
</dbReference>
<feature type="domain" description="C2H2-type" evidence="16">
    <location>
        <begin position="68"/>
        <end position="95"/>
    </location>
</feature>
<evidence type="ECO:0000256" key="9">
    <source>
        <dbReference type="ARBA" id="ARBA00023163"/>
    </source>
</evidence>
<dbReference type="GO" id="GO:0043609">
    <property type="term" value="P:regulation of carbon utilization"/>
    <property type="evidence" value="ECO:0007669"/>
    <property type="project" value="UniProtKB-ARBA"/>
</dbReference>
<name>A0AA38R637_9PEZI</name>
<keyword evidence="3" id="KW-0479">Metal-binding</keyword>
<keyword evidence="2" id="KW-0678">Repressor</keyword>
<protein>
    <recommendedName>
        <fullName evidence="13">Carbon catabolite repressor</fullName>
    </recommendedName>
</protein>
<dbReference type="InterPro" id="IPR051007">
    <property type="entry name" value="creA/MIG_C2H2-ZnF"/>
</dbReference>
<dbReference type="PROSITE" id="PS50157">
    <property type="entry name" value="ZINC_FINGER_C2H2_2"/>
    <property type="match status" value="2"/>
</dbReference>
<evidence type="ECO:0000256" key="10">
    <source>
        <dbReference type="ARBA" id="ARBA00023242"/>
    </source>
</evidence>
<evidence type="ECO:0000256" key="2">
    <source>
        <dbReference type="ARBA" id="ARBA00022491"/>
    </source>
</evidence>
<dbReference type="PROSITE" id="PS00028">
    <property type="entry name" value="ZINC_FINGER_C2H2_1"/>
    <property type="match status" value="2"/>
</dbReference>
<keyword evidence="9" id="KW-0804">Transcription</keyword>
<gene>
    <name evidence="17" type="ORF">NKR23_g9861</name>
</gene>
<evidence type="ECO:0000256" key="15">
    <source>
        <dbReference type="SAM" id="MobiDB-lite"/>
    </source>
</evidence>
<dbReference type="PANTHER" id="PTHR47428:SF1">
    <property type="entry name" value="REGULATORY PROTEIN MIG1-RELATED"/>
    <property type="match status" value="1"/>
</dbReference>
<dbReference type="InterPro" id="IPR036236">
    <property type="entry name" value="Znf_C2H2_sf"/>
</dbReference>
<evidence type="ECO:0000256" key="12">
    <source>
        <dbReference type="ARBA" id="ARBA00054824"/>
    </source>
</evidence>
<keyword evidence="4" id="KW-0677">Repeat</keyword>
<dbReference type="GO" id="GO:0008270">
    <property type="term" value="F:zinc ion binding"/>
    <property type="evidence" value="ECO:0007669"/>
    <property type="project" value="UniProtKB-KW"/>
</dbReference>
<dbReference type="Proteomes" id="UP001174694">
    <property type="component" value="Unassembled WGS sequence"/>
</dbReference>
<dbReference type="Pfam" id="PF00096">
    <property type="entry name" value="zf-C2H2"/>
    <property type="match status" value="2"/>
</dbReference>
<comment type="similarity">
    <text evidence="11">Belongs to the creA/MIG C2H2-type zinc-finger protein family.</text>
</comment>
<proteinExistence type="inferred from homology"/>
<evidence type="ECO:0000256" key="14">
    <source>
        <dbReference type="PROSITE-ProRule" id="PRU00042"/>
    </source>
</evidence>
<reference evidence="17" key="1">
    <citation type="submission" date="2022-07" db="EMBL/GenBank/DDBJ databases">
        <title>Fungi with potential for degradation of polypropylene.</title>
        <authorList>
            <person name="Gostincar C."/>
        </authorList>
    </citation>
    <scope>NUCLEOTIDE SEQUENCE</scope>
    <source>
        <strain evidence="17">EXF-13308</strain>
    </source>
</reference>
<dbReference type="PANTHER" id="PTHR47428">
    <property type="entry name" value="REGULATORY PROTEIN MIG1-RELATED"/>
    <property type="match status" value="1"/>
</dbReference>
<keyword evidence="18" id="KW-1185">Reference proteome</keyword>
<feature type="compositionally biased region" description="Basic and acidic residues" evidence="15">
    <location>
        <begin position="255"/>
        <end position="265"/>
    </location>
</feature>
<feature type="region of interest" description="Disordered" evidence="15">
    <location>
        <begin position="109"/>
        <end position="176"/>
    </location>
</feature>